<evidence type="ECO:0000256" key="14">
    <source>
        <dbReference type="HAMAP-Rule" id="MF_00138"/>
    </source>
</evidence>
<dbReference type="OrthoDB" id="146558at2157"/>
<dbReference type="InterPro" id="IPR020559">
    <property type="entry name" value="PRibGlycinamide_synth_CS"/>
</dbReference>
<evidence type="ECO:0000313" key="22">
    <source>
        <dbReference type="Proteomes" id="UP000267921"/>
    </source>
</evidence>
<dbReference type="GO" id="GO:0009113">
    <property type="term" value="P:purine nucleobase biosynthetic process"/>
    <property type="evidence" value="ECO:0007669"/>
    <property type="project" value="InterPro"/>
</dbReference>
<dbReference type="InterPro" id="IPR037123">
    <property type="entry name" value="PRibGlycinamide_synth_C_sf"/>
</dbReference>
<dbReference type="GO" id="GO:0005524">
    <property type="term" value="F:ATP binding"/>
    <property type="evidence" value="ECO:0007669"/>
    <property type="project" value="UniProtKB-UniRule"/>
</dbReference>
<name>A0A1L3PZZ8_9EURY</name>
<dbReference type="Proteomes" id="UP000267921">
    <property type="component" value="Unassembled WGS sequence"/>
</dbReference>
<dbReference type="GO" id="GO:0004637">
    <property type="term" value="F:phosphoribosylamine-glycine ligase activity"/>
    <property type="evidence" value="ECO:0007669"/>
    <property type="project" value="UniProtKB-UniRule"/>
</dbReference>
<dbReference type="InterPro" id="IPR020562">
    <property type="entry name" value="PRibGlycinamide_synth_N"/>
</dbReference>
<dbReference type="Gene3D" id="3.30.1490.20">
    <property type="entry name" value="ATP-grasp fold, A domain"/>
    <property type="match status" value="1"/>
</dbReference>
<evidence type="ECO:0000256" key="11">
    <source>
        <dbReference type="ARBA" id="ARBA00038345"/>
    </source>
</evidence>
<evidence type="ECO:0000256" key="8">
    <source>
        <dbReference type="ARBA" id="ARBA00022840"/>
    </source>
</evidence>
<reference evidence="17 20" key="1">
    <citation type="submission" date="2016-10" db="EMBL/GenBank/DDBJ databases">
        <title>Methanohalophilus halophilus.</title>
        <authorList>
            <person name="L'haridon S."/>
        </authorList>
    </citation>
    <scope>NUCLEOTIDE SEQUENCE [LARGE SCALE GENOMIC DNA]</scope>
    <source>
        <strain evidence="17 20">Z-7982</strain>
    </source>
</reference>
<evidence type="ECO:0000256" key="9">
    <source>
        <dbReference type="ARBA" id="ARBA00022842"/>
    </source>
</evidence>
<dbReference type="Pfam" id="PF02843">
    <property type="entry name" value="GARS_C"/>
    <property type="match status" value="1"/>
</dbReference>
<keyword evidence="9" id="KW-0460">Magnesium</keyword>
<evidence type="ECO:0000313" key="19">
    <source>
        <dbReference type="EMBL" id="SDW83836.1"/>
    </source>
</evidence>
<evidence type="ECO:0000256" key="7">
    <source>
        <dbReference type="ARBA" id="ARBA00022755"/>
    </source>
</evidence>
<dbReference type="SMART" id="SM01210">
    <property type="entry name" value="GARS_C"/>
    <property type="match status" value="1"/>
</dbReference>
<dbReference type="GO" id="GO:0006189">
    <property type="term" value="P:'de novo' IMP biosynthetic process"/>
    <property type="evidence" value="ECO:0007669"/>
    <property type="project" value="UniProtKB-UniRule"/>
</dbReference>
<dbReference type="PANTHER" id="PTHR43472:SF1">
    <property type="entry name" value="PHOSPHORIBOSYLAMINE--GLYCINE LIGASE, CHLOROPLASTIC"/>
    <property type="match status" value="1"/>
</dbReference>
<dbReference type="InterPro" id="IPR011054">
    <property type="entry name" value="Rudment_hybrid_motif"/>
</dbReference>
<dbReference type="InterPro" id="IPR016185">
    <property type="entry name" value="PreATP-grasp_dom_sf"/>
</dbReference>
<evidence type="ECO:0000256" key="12">
    <source>
        <dbReference type="ARBA" id="ARBA00042242"/>
    </source>
</evidence>
<dbReference type="Proteomes" id="UP000186879">
    <property type="component" value="Chromosome"/>
</dbReference>
<dbReference type="InterPro" id="IPR013815">
    <property type="entry name" value="ATP_grasp_subdomain_1"/>
</dbReference>
<keyword evidence="8 15" id="KW-0067">ATP-binding</keyword>
<organism evidence="17 20">
    <name type="scientific">Methanohalophilus halophilus</name>
    <dbReference type="NCBI Taxonomy" id="2177"/>
    <lineage>
        <taxon>Archaea</taxon>
        <taxon>Methanobacteriati</taxon>
        <taxon>Methanobacteriota</taxon>
        <taxon>Stenosarchaea group</taxon>
        <taxon>Methanomicrobia</taxon>
        <taxon>Methanosarcinales</taxon>
        <taxon>Methanosarcinaceae</taxon>
        <taxon>Methanohalophilus</taxon>
    </lineage>
</organism>
<dbReference type="SUPFAM" id="SSF52440">
    <property type="entry name" value="PreATP-grasp domain"/>
    <property type="match status" value="1"/>
</dbReference>
<dbReference type="Gene3D" id="3.40.50.20">
    <property type="match status" value="1"/>
</dbReference>
<comment type="catalytic activity">
    <reaction evidence="14">
        <text>5-phospho-beta-D-ribosylamine + glycine + ATP = N(1)-(5-phospho-beta-D-ribosyl)glycinamide + ADP + phosphate + H(+)</text>
        <dbReference type="Rhea" id="RHEA:17453"/>
        <dbReference type="ChEBI" id="CHEBI:15378"/>
        <dbReference type="ChEBI" id="CHEBI:30616"/>
        <dbReference type="ChEBI" id="CHEBI:43474"/>
        <dbReference type="ChEBI" id="CHEBI:57305"/>
        <dbReference type="ChEBI" id="CHEBI:58681"/>
        <dbReference type="ChEBI" id="CHEBI:143788"/>
        <dbReference type="ChEBI" id="CHEBI:456216"/>
        <dbReference type="EC" id="6.3.4.13"/>
    </reaction>
</comment>
<dbReference type="KEGG" id="mhaz:BHR79_00350"/>
<dbReference type="SUPFAM" id="SSF51246">
    <property type="entry name" value="Rudiment single hybrid motif"/>
    <property type="match status" value="1"/>
</dbReference>
<dbReference type="EMBL" id="CP017921">
    <property type="protein sequence ID" value="APH38081.1"/>
    <property type="molecule type" value="Genomic_DNA"/>
</dbReference>
<evidence type="ECO:0000256" key="1">
    <source>
        <dbReference type="ARBA" id="ARBA00001936"/>
    </source>
</evidence>
<comment type="cofactor">
    <cofactor evidence="1">
        <name>Mn(2+)</name>
        <dbReference type="ChEBI" id="CHEBI:29035"/>
    </cofactor>
</comment>
<keyword evidence="6 15" id="KW-0547">Nucleotide-binding</keyword>
<reference evidence="19 21" key="2">
    <citation type="submission" date="2016-10" db="EMBL/GenBank/DDBJ databases">
        <authorList>
            <person name="de Groot N.N."/>
        </authorList>
    </citation>
    <scope>NUCLEOTIDE SEQUENCE [LARGE SCALE GENOMIC DNA]</scope>
    <source>
        <strain evidence="19 21">Z-7982</strain>
    </source>
</reference>
<reference evidence="18 22" key="3">
    <citation type="submission" date="2018-10" db="EMBL/GenBank/DDBJ databases">
        <title>Cultivation of a novel Methanohalophilus strain from Kebrit Deep of the Red Sea and a genomic comparison of members of the genus Methanohalophilus.</title>
        <authorList>
            <person name="Guan Y."/>
            <person name="Ngugi D.K."/>
            <person name="Stingl U."/>
        </authorList>
    </citation>
    <scope>NUCLEOTIDE SEQUENCE [LARGE SCALE GENOMIC DNA]</scope>
    <source>
        <strain evidence="18 22">DSM 3094</strain>
    </source>
</reference>
<dbReference type="GO" id="GO:0046872">
    <property type="term" value="F:metal ion binding"/>
    <property type="evidence" value="ECO:0007669"/>
    <property type="project" value="InterPro"/>
</dbReference>
<dbReference type="InterPro" id="IPR000115">
    <property type="entry name" value="PRibGlycinamide_synth"/>
</dbReference>
<evidence type="ECO:0000313" key="21">
    <source>
        <dbReference type="Proteomes" id="UP000198669"/>
    </source>
</evidence>
<dbReference type="EC" id="6.3.4.13" evidence="4 14"/>
<dbReference type="EMBL" id="RJJG01000001">
    <property type="protein sequence ID" value="RNI11056.1"/>
    <property type="molecule type" value="Genomic_DNA"/>
</dbReference>
<dbReference type="EMBL" id="FNMU01000005">
    <property type="protein sequence ID" value="SDW83836.1"/>
    <property type="molecule type" value="Genomic_DNA"/>
</dbReference>
<dbReference type="InterPro" id="IPR020561">
    <property type="entry name" value="PRibGlycinamid_synth_ATP-grasp"/>
</dbReference>
<dbReference type="Gene3D" id="3.30.470.20">
    <property type="entry name" value="ATP-grasp fold, B domain"/>
    <property type="match status" value="1"/>
</dbReference>
<dbReference type="HAMAP" id="MF_00138">
    <property type="entry name" value="GARS"/>
    <property type="match status" value="1"/>
</dbReference>
<comment type="pathway">
    <text evidence="3 14">Purine metabolism; IMP biosynthesis via de novo pathway; N(1)-(5-phospho-D-ribosyl)glycinamide from 5-phospho-alpha-D-ribose 1-diphosphate: step 2/2.</text>
</comment>
<dbReference type="AlphaFoldDB" id="A0A1L3PZZ8"/>
<evidence type="ECO:0000313" key="20">
    <source>
        <dbReference type="Proteomes" id="UP000186879"/>
    </source>
</evidence>
<evidence type="ECO:0000256" key="6">
    <source>
        <dbReference type="ARBA" id="ARBA00022741"/>
    </source>
</evidence>
<dbReference type="SUPFAM" id="SSF56059">
    <property type="entry name" value="Glutathione synthetase ATP-binding domain-like"/>
    <property type="match status" value="1"/>
</dbReference>
<evidence type="ECO:0000256" key="15">
    <source>
        <dbReference type="PROSITE-ProRule" id="PRU00409"/>
    </source>
</evidence>
<dbReference type="InterPro" id="IPR020560">
    <property type="entry name" value="PRibGlycinamide_synth_C-dom"/>
</dbReference>
<dbReference type="UniPathway" id="UPA00074">
    <property type="reaction ID" value="UER00125"/>
</dbReference>
<gene>
    <name evidence="14 18" type="primary">purD</name>
    <name evidence="17" type="ORF">BHR79_00350</name>
    <name evidence="18" type="ORF">EFE40_02455</name>
    <name evidence="19" type="ORF">SAMN04515625_1711</name>
</gene>
<dbReference type="Gene3D" id="3.90.600.10">
    <property type="entry name" value="Phosphoribosylglycinamide synthetase, C-terminal domain"/>
    <property type="match status" value="1"/>
</dbReference>
<sequence>MNVLLIGGGGREHAIAEAIARSKREPELYAVMSKKNPGIAKLCRDFLLEKETDVEKVVEYATSQKIDIAFIGPEAPLAAGLVDALEKVKIPSVGPKKDVAQIEFDKSWARTFMKEENIEGCPAFKVFKDEKGLKEYIEELGDVAIKPAGLTGGKGVKVMGDQLPDTTDAYEYALSILEKDSVVVEEKLKGEEFTLQAFVDGSTLAFAPCVQDHKRAFENDLGPNTGGMGAYSNTDVILPFMMVDDLEKAKAIMQKTVEKLCEITGIPYQGILYGQFILTRKGPKVIEFNARFGDPEAMNVMPLLETDMLDVMEAIVEERLEDLDVVFSKRATVCKYVVPAGYPDNPDSDKEIVFGDMGDAILFYSSVYEKDGKIYTSTSRCAAVVGIADSISKAEKIAQDALENIIGDLHSRRDIGTRALVRKKVTHMNKIREQKQS</sequence>
<evidence type="ECO:0000256" key="10">
    <source>
        <dbReference type="ARBA" id="ARBA00023211"/>
    </source>
</evidence>
<dbReference type="NCBIfam" id="TIGR00877">
    <property type="entry name" value="purD"/>
    <property type="match status" value="1"/>
</dbReference>
<evidence type="ECO:0000313" key="18">
    <source>
        <dbReference type="EMBL" id="RNI11056.1"/>
    </source>
</evidence>
<dbReference type="Pfam" id="PF02844">
    <property type="entry name" value="GARS_N"/>
    <property type="match status" value="1"/>
</dbReference>
<evidence type="ECO:0000256" key="4">
    <source>
        <dbReference type="ARBA" id="ARBA00013255"/>
    </source>
</evidence>
<dbReference type="GeneID" id="30582155"/>
<evidence type="ECO:0000256" key="13">
    <source>
        <dbReference type="ARBA" id="ARBA00042864"/>
    </source>
</evidence>
<keyword evidence="20" id="KW-1185">Reference proteome</keyword>
<evidence type="ECO:0000256" key="3">
    <source>
        <dbReference type="ARBA" id="ARBA00005174"/>
    </source>
</evidence>
<accession>A0A1L3PZZ8</accession>
<dbReference type="InterPro" id="IPR011761">
    <property type="entry name" value="ATP-grasp"/>
</dbReference>
<dbReference type="RefSeq" id="WP_072560223.1">
    <property type="nucleotide sequence ID" value="NZ_CP017921.1"/>
</dbReference>
<dbReference type="PROSITE" id="PS50975">
    <property type="entry name" value="ATP_GRASP"/>
    <property type="match status" value="1"/>
</dbReference>
<dbReference type="Pfam" id="PF01071">
    <property type="entry name" value="GARS_A"/>
    <property type="match status" value="1"/>
</dbReference>
<proteinExistence type="inferred from homology"/>
<evidence type="ECO:0000256" key="2">
    <source>
        <dbReference type="ARBA" id="ARBA00001946"/>
    </source>
</evidence>
<evidence type="ECO:0000259" key="16">
    <source>
        <dbReference type="PROSITE" id="PS50975"/>
    </source>
</evidence>
<dbReference type="PANTHER" id="PTHR43472">
    <property type="entry name" value="PHOSPHORIBOSYLAMINE--GLYCINE LIGASE"/>
    <property type="match status" value="1"/>
</dbReference>
<comment type="cofactor">
    <cofactor evidence="2">
        <name>Mg(2+)</name>
        <dbReference type="ChEBI" id="CHEBI:18420"/>
    </cofactor>
</comment>
<keyword evidence="10" id="KW-0464">Manganese</keyword>
<evidence type="ECO:0000256" key="5">
    <source>
        <dbReference type="ARBA" id="ARBA00022598"/>
    </source>
</evidence>
<dbReference type="SMART" id="SM01209">
    <property type="entry name" value="GARS_A"/>
    <property type="match status" value="1"/>
</dbReference>
<keyword evidence="7 14" id="KW-0658">Purine biosynthesis</keyword>
<keyword evidence="5 14" id="KW-0436">Ligase</keyword>
<feature type="domain" description="ATP-grasp" evidence="16">
    <location>
        <begin position="110"/>
        <end position="317"/>
    </location>
</feature>
<dbReference type="Proteomes" id="UP000198669">
    <property type="component" value="Unassembled WGS sequence"/>
</dbReference>
<comment type="similarity">
    <text evidence="11 14">Belongs to the GARS family.</text>
</comment>
<evidence type="ECO:0000313" key="17">
    <source>
        <dbReference type="EMBL" id="APH38081.1"/>
    </source>
</evidence>
<protein>
    <recommendedName>
        <fullName evidence="4 14">Phosphoribosylamine--glycine ligase</fullName>
        <ecNumber evidence="4 14">6.3.4.13</ecNumber>
    </recommendedName>
    <alternativeName>
        <fullName evidence="14">GARS</fullName>
    </alternativeName>
    <alternativeName>
        <fullName evidence="12 14">Glycinamide ribonucleotide synthetase</fullName>
    </alternativeName>
    <alternativeName>
        <fullName evidence="13 14">Phosphoribosylglycinamide synthetase</fullName>
    </alternativeName>
</protein>
<dbReference type="STRING" id="2177.BHR79_00350"/>
<dbReference type="PROSITE" id="PS00184">
    <property type="entry name" value="GARS"/>
    <property type="match status" value="1"/>
</dbReference>